<keyword evidence="4" id="KW-0408">Iron</keyword>
<dbReference type="SUPFAM" id="SSF54292">
    <property type="entry name" value="2Fe-2S ferredoxin-like"/>
    <property type="match status" value="1"/>
</dbReference>
<keyword evidence="2" id="KW-0479">Metal-binding</keyword>
<dbReference type="InterPro" id="IPR001041">
    <property type="entry name" value="2Fe-2S_ferredoxin-type"/>
</dbReference>
<evidence type="ECO:0000256" key="5">
    <source>
        <dbReference type="ARBA" id="ARBA00023014"/>
    </source>
</evidence>
<protein>
    <submittedName>
        <fullName evidence="7">(2Fe-2S)-binding protein</fullName>
    </submittedName>
</protein>
<evidence type="ECO:0000256" key="2">
    <source>
        <dbReference type="ARBA" id="ARBA00022723"/>
    </source>
</evidence>
<dbReference type="PANTHER" id="PTHR44379:SF5">
    <property type="entry name" value="OXIDOREDUCTASE WITH IRON-SULFUR SUBUNIT"/>
    <property type="match status" value="1"/>
</dbReference>
<proteinExistence type="predicted"/>
<accession>A0ABS8FTS2</accession>
<gene>
    <name evidence="7" type="ORF">LKD70_03190</name>
</gene>
<comment type="caution">
    <text evidence="7">The sequence shown here is derived from an EMBL/GenBank/DDBJ whole genome shotgun (WGS) entry which is preliminary data.</text>
</comment>
<keyword evidence="5" id="KW-0411">Iron-sulfur</keyword>
<keyword evidence="8" id="KW-1185">Reference proteome</keyword>
<dbReference type="InterPro" id="IPR012675">
    <property type="entry name" value="Beta-grasp_dom_sf"/>
</dbReference>
<evidence type="ECO:0000256" key="4">
    <source>
        <dbReference type="ARBA" id="ARBA00023004"/>
    </source>
</evidence>
<evidence type="ECO:0000313" key="7">
    <source>
        <dbReference type="EMBL" id="MCC2253451.1"/>
    </source>
</evidence>
<evidence type="ECO:0000256" key="1">
    <source>
        <dbReference type="ARBA" id="ARBA00022714"/>
    </source>
</evidence>
<dbReference type="PROSITE" id="PS51085">
    <property type="entry name" value="2FE2S_FER_2"/>
    <property type="match status" value="1"/>
</dbReference>
<dbReference type="Pfam" id="PF00111">
    <property type="entry name" value="Fer2"/>
    <property type="match status" value="1"/>
</dbReference>
<dbReference type="PANTHER" id="PTHR44379">
    <property type="entry name" value="OXIDOREDUCTASE WITH IRON-SULFUR SUBUNIT"/>
    <property type="match status" value="1"/>
</dbReference>
<sequence>MSKELTLKVNGETYTFTVGDNLGQIPETETLVETLRDRLGLTGTKLSCGEGACGCCAVLMDGKAVASCITLTTECEGREIVTIEGLSDPVTGKLDPLQEAFLSHNAFQCGFCTPGIIIAAKSILNKNPHPTVEEIEEGLSGNFCRCISHYQVIEAVKSIL</sequence>
<dbReference type="InterPro" id="IPR036884">
    <property type="entry name" value="2Fe-2S-bd_dom_sf"/>
</dbReference>
<organism evidence="7 8">
    <name type="scientific">Ruminococcus turbiniformis</name>
    <dbReference type="NCBI Taxonomy" id="2881258"/>
    <lineage>
        <taxon>Bacteria</taxon>
        <taxon>Bacillati</taxon>
        <taxon>Bacillota</taxon>
        <taxon>Clostridia</taxon>
        <taxon>Eubacteriales</taxon>
        <taxon>Oscillospiraceae</taxon>
        <taxon>Ruminococcus</taxon>
    </lineage>
</organism>
<evidence type="ECO:0000259" key="6">
    <source>
        <dbReference type="PROSITE" id="PS51085"/>
    </source>
</evidence>
<dbReference type="CDD" id="cd00207">
    <property type="entry name" value="fer2"/>
    <property type="match status" value="1"/>
</dbReference>
<dbReference type="Gene3D" id="3.10.20.30">
    <property type="match status" value="1"/>
</dbReference>
<dbReference type="Gene3D" id="1.10.150.120">
    <property type="entry name" value="[2Fe-2S]-binding domain"/>
    <property type="match status" value="1"/>
</dbReference>
<reference evidence="7 8" key="1">
    <citation type="submission" date="2021-10" db="EMBL/GenBank/DDBJ databases">
        <title>Anaerobic single-cell dispensing facilitates the cultivation of human gut bacteria.</title>
        <authorList>
            <person name="Afrizal A."/>
        </authorList>
    </citation>
    <scope>NUCLEOTIDE SEQUENCE [LARGE SCALE GENOMIC DNA]</scope>
    <source>
        <strain evidence="7 8">CLA-AA-H200</strain>
    </source>
</reference>
<dbReference type="Pfam" id="PF01799">
    <property type="entry name" value="Fer2_2"/>
    <property type="match status" value="1"/>
</dbReference>
<keyword evidence="3" id="KW-0560">Oxidoreductase</keyword>
<dbReference type="InterPro" id="IPR051452">
    <property type="entry name" value="Diverse_Oxidoreductases"/>
</dbReference>
<dbReference type="InterPro" id="IPR002888">
    <property type="entry name" value="2Fe-2S-bd"/>
</dbReference>
<dbReference type="EMBL" id="JAJEQX010000004">
    <property type="protein sequence ID" value="MCC2253451.1"/>
    <property type="molecule type" value="Genomic_DNA"/>
</dbReference>
<dbReference type="RefSeq" id="WP_227706607.1">
    <property type="nucleotide sequence ID" value="NZ_JAJEQX010000004.1"/>
</dbReference>
<evidence type="ECO:0000313" key="8">
    <source>
        <dbReference type="Proteomes" id="UP001198151"/>
    </source>
</evidence>
<dbReference type="InterPro" id="IPR036010">
    <property type="entry name" value="2Fe-2S_ferredoxin-like_sf"/>
</dbReference>
<evidence type="ECO:0000256" key="3">
    <source>
        <dbReference type="ARBA" id="ARBA00023002"/>
    </source>
</evidence>
<dbReference type="SUPFAM" id="SSF47741">
    <property type="entry name" value="CO dehydrogenase ISP C-domain like"/>
    <property type="match status" value="1"/>
</dbReference>
<name>A0ABS8FTS2_9FIRM</name>
<feature type="domain" description="2Fe-2S ferredoxin-type" evidence="6">
    <location>
        <begin position="3"/>
        <end position="86"/>
    </location>
</feature>
<dbReference type="Proteomes" id="UP001198151">
    <property type="component" value="Unassembled WGS sequence"/>
</dbReference>
<keyword evidence="1" id="KW-0001">2Fe-2S</keyword>